<name>A0A4R3M5V0_9HYPH</name>
<organism evidence="3 4">
    <name type="scientific">Aquabacter spiritensis</name>
    <dbReference type="NCBI Taxonomy" id="933073"/>
    <lineage>
        <taxon>Bacteria</taxon>
        <taxon>Pseudomonadati</taxon>
        <taxon>Pseudomonadota</taxon>
        <taxon>Alphaproteobacteria</taxon>
        <taxon>Hyphomicrobiales</taxon>
        <taxon>Xanthobacteraceae</taxon>
        <taxon>Aquabacter</taxon>
    </lineage>
</organism>
<dbReference type="GO" id="GO:0016616">
    <property type="term" value="F:oxidoreductase activity, acting on the CH-OH group of donors, NAD or NADP as acceptor"/>
    <property type="evidence" value="ECO:0007669"/>
    <property type="project" value="TreeGrafter"/>
</dbReference>
<sequence>METGGSPRAALVTGAAAGLGHAIAMALARSGTRVALADIAEEGLAQAAQACGPGSVALPLDLRHADSITACLAAAAEKLGPLDLLVNNAGVALHRPALDLTWSEWDTVLDVNLKGAFFMSQAFGARLVAEKRPGAIVNIASTHGIVALADRAAYGIAKAGVIHLTKMLAVEWARFGIRVNAIAPGTVMTPSRAELLKAPEARARMLDRIPLGRFPTAQEVAEAVLYLAGDGAASVTGHTLVLDGGTTVC</sequence>
<dbReference type="PROSITE" id="PS00061">
    <property type="entry name" value="ADH_SHORT"/>
    <property type="match status" value="1"/>
</dbReference>
<dbReference type="FunFam" id="3.40.50.720:FF:000084">
    <property type="entry name" value="Short-chain dehydrogenase reductase"/>
    <property type="match status" value="1"/>
</dbReference>
<evidence type="ECO:0000256" key="1">
    <source>
        <dbReference type="ARBA" id="ARBA00006484"/>
    </source>
</evidence>
<dbReference type="InterPro" id="IPR002347">
    <property type="entry name" value="SDR_fam"/>
</dbReference>
<keyword evidence="2" id="KW-0560">Oxidoreductase</keyword>
<dbReference type="SUPFAM" id="SSF51735">
    <property type="entry name" value="NAD(P)-binding Rossmann-fold domains"/>
    <property type="match status" value="1"/>
</dbReference>
<gene>
    <name evidence="3" type="ORF">EDC64_101840</name>
</gene>
<dbReference type="OrthoDB" id="9780084at2"/>
<comment type="similarity">
    <text evidence="1">Belongs to the short-chain dehydrogenases/reductases (SDR) family.</text>
</comment>
<keyword evidence="4" id="KW-1185">Reference proteome</keyword>
<dbReference type="Pfam" id="PF13561">
    <property type="entry name" value="adh_short_C2"/>
    <property type="match status" value="1"/>
</dbReference>
<evidence type="ECO:0000256" key="2">
    <source>
        <dbReference type="ARBA" id="ARBA00023002"/>
    </source>
</evidence>
<dbReference type="Gene3D" id="3.40.50.720">
    <property type="entry name" value="NAD(P)-binding Rossmann-like Domain"/>
    <property type="match status" value="1"/>
</dbReference>
<dbReference type="AlphaFoldDB" id="A0A4R3M5V0"/>
<dbReference type="RefSeq" id="WP_132029938.1">
    <property type="nucleotide sequence ID" value="NZ_SMAI01000001.1"/>
</dbReference>
<evidence type="ECO:0000313" key="4">
    <source>
        <dbReference type="Proteomes" id="UP000294664"/>
    </source>
</evidence>
<dbReference type="PRINTS" id="PR00080">
    <property type="entry name" value="SDRFAMILY"/>
</dbReference>
<accession>A0A4R3M5V0</accession>
<reference evidence="3 4" key="1">
    <citation type="submission" date="2019-03" db="EMBL/GenBank/DDBJ databases">
        <title>Genomic Encyclopedia of Type Strains, Phase IV (KMG-IV): sequencing the most valuable type-strain genomes for metagenomic binning, comparative biology and taxonomic classification.</title>
        <authorList>
            <person name="Goeker M."/>
        </authorList>
    </citation>
    <scope>NUCLEOTIDE SEQUENCE [LARGE SCALE GENOMIC DNA]</scope>
    <source>
        <strain evidence="3 4">DSM 9035</strain>
    </source>
</reference>
<dbReference type="Proteomes" id="UP000294664">
    <property type="component" value="Unassembled WGS sequence"/>
</dbReference>
<proteinExistence type="inferred from homology"/>
<comment type="caution">
    <text evidence="3">The sequence shown here is derived from an EMBL/GenBank/DDBJ whole genome shotgun (WGS) entry which is preliminary data.</text>
</comment>
<dbReference type="PRINTS" id="PR00081">
    <property type="entry name" value="GDHRDH"/>
</dbReference>
<dbReference type="NCBIfam" id="NF005559">
    <property type="entry name" value="PRK07231.1"/>
    <property type="match status" value="1"/>
</dbReference>
<dbReference type="PANTHER" id="PTHR42760">
    <property type="entry name" value="SHORT-CHAIN DEHYDROGENASES/REDUCTASES FAMILY MEMBER"/>
    <property type="match status" value="1"/>
</dbReference>
<evidence type="ECO:0000313" key="3">
    <source>
        <dbReference type="EMBL" id="TCT08316.1"/>
    </source>
</evidence>
<protein>
    <submittedName>
        <fullName evidence="3">NAD(P)-dependent dehydrogenase (Short-subunit alcohol dehydrogenase family)</fullName>
    </submittedName>
</protein>
<dbReference type="InterPro" id="IPR020904">
    <property type="entry name" value="Sc_DH/Rdtase_CS"/>
</dbReference>
<dbReference type="EMBL" id="SMAI01000001">
    <property type="protein sequence ID" value="TCT08316.1"/>
    <property type="molecule type" value="Genomic_DNA"/>
</dbReference>
<dbReference type="InterPro" id="IPR036291">
    <property type="entry name" value="NAD(P)-bd_dom_sf"/>
</dbReference>
<dbReference type="PANTHER" id="PTHR42760:SF115">
    <property type="entry name" value="3-OXOACYL-[ACYL-CARRIER-PROTEIN] REDUCTASE FABG"/>
    <property type="match status" value="1"/>
</dbReference>